<comment type="caution">
    <text evidence="1">The sequence shown here is derived from an EMBL/GenBank/DDBJ whole genome shotgun (WGS) entry which is preliminary data.</text>
</comment>
<evidence type="ECO:0008006" key="3">
    <source>
        <dbReference type="Google" id="ProtNLM"/>
    </source>
</evidence>
<sequence>MFPCVNIADYAQVSALLNCLTADCKPQWGKMTSQQMVEHLIDQLEYTNGRKTPTLDVPEADAAVAKQQWIFTPLRIPKGLVLVPSLGEYFYADLAAAKKQLLTELTDFHHHFSTPGITEIHGGFGAMNYAEWINWHSKHFTHHFAQFGLVNDED</sequence>
<accession>A0A3E2NM27</accession>
<dbReference type="SUPFAM" id="SSF109854">
    <property type="entry name" value="DinB/YfiT-like putative metalloenzymes"/>
    <property type="match status" value="1"/>
</dbReference>
<dbReference type="AlphaFoldDB" id="A0A3E2NM27"/>
<keyword evidence="2" id="KW-1185">Reference proteome</keyword>
<reference evidence="1 2" key="1">
    <citation type="submission" date="2018-08" db="EMBL/GenBank/DDBJ databases">
        <title>Mucilaginibacter terrae sp. nov., isolated from manganese diggings.</title>
        <authorList>
            <person name="Huang Y."/>
            <person name="Zhou Z."/>
        </authorList>
    </citation>
    <scope>NUCLEOTIDE SEQUENCE [LARGE SCALE GENOMIC DNA]</scope>
    <source>
        <strain evidence="1 2">ZH6</strain>
    </source>
</reference>
<proteinExistence type="predicted"/>
<dbReference type="InterPro" id="IPR034660">
    <property type="entry name" value="DinB/YfiT-like"/>
</dbReference>
<evidence type="ECO:0000313" key="1">
    <source>
        <dbReference type="EMBL" id="RFZ82028.1"/>
    </source>
</evidence>
<dbReference type="OrthoDB" id="2599194at2"/>
<evidence type="ECO:0000313" key="2">
    <source>
        <dbReference type="Proteomes" id="UP000260823"/>
    </source>
</evidence>
<protein>
    <recommendedName>
        <fullName evidence="3">DUF1569 domain-containing protein</fullName>
    </recommendedName>
</protein>
<dbReference type="Proteomes" id="UP000260823">
    <property type="component" value="Unassembled WGS sequence"/>
</dbReference>
<gene>
    <name evidence="1" type="ORF">DYU05_15470</name>
</gene>
<name>A0A3E2NM27_9SPHI</name>
<dbReference type="RefSeq" id="WP_117384054.1">
    <property type="nucleotide sequence ID" value="NZ_QWDE01000003.1"/>
</dbReference>
<organism evidence="1 2">
    <name type="scientific">Mucilaginibacter terrenus</name>
    <dbReference type="NCBI Taxonomy" id="2482727"/>
    <lineage>
        <taxon>Bacteria</taxon>
        <taxon>Pseudomonadati</taxon>
        <taxon>Bacteroidota</taxon>
        <taxon>Sphingobacteriia</taxon>
        <taxon>Sphingobacteriales</taxon>
        <taxon>Sphingobacteriaceae</taxon>
        <taxon>Mucilaginibacter</taxon>
    </lineage>
</organism>
<dbReference type="EMBL" id="QWDE01000003">
    <property type="protein sequence ID" value="RFZ82028.1"/>
    <property type="molecule type" value="Genomic_DNA"/>
</dbReference>